<dbReference type="Pfam" id="PF04196">
    <property type="entry name" value="Bunya_RdRp"/>
    <property type="match status" value="1"/>
</dbReference>
<sequence length="2084" mass="241396">MSEFIKRVRKLSLGLLPARAFKENVTQHGNITRMVSSEFIDILQETELHDNTAYPTYFSASASDQRQMKMRLTKIDLDMYQIETKEEALSIYQNMTISDRDIRSIQHDLPLSLIRDVPTYDEKLSLHFGVKNDTFDALSPDFVYRADVDYLLELGTTFGDVDRYYQQKWNKYIHPLNLRSNKARLLIIIIDLDGVYTNINSMTQELVDNFVYYYRIGLEIQNRARQLGYVHYDTDRDEFLSKISSHDMDGIVQIDDPLSWTKTDFDEPRKSFNYSVITGAARNMMKSYNNDQTTNEDHFDKYITNMSKFQTKRSIKPIVSLPALVFNEGVDPTVNTKLRLAFDTPESYLWGDLLMSWENQEEESIMTDIGDMTPIEELPHEKSRREQKTYKVDLPASAEIALAAKGYQGKRFQFEPEVVTAHAQSQKPYDYETDVDDIDRAVRDPWWFEDSGSESATTTRLSNFEEYITELKPHTMEKLISFSRTNLGHVTSFMSAIAAEMNVNLRKSTKDQRWIVTKSRVYPVLIAMHNTGSSKHSFFSILVEKDKVRSYGLPFIEMIECEDYLISPLRSTREHDLSAWLGLFAKQFSKISLFREVFSQPETDLSKILYKEEIISTMLVELENKQPTSSSLQNVRFMYMELVDEGLKSKPFKLLSKFPEMIRSRLLLWFIKNIYIVFTTSRIVHMPLQEPEKLTEETEDEDDNVEWSADRISKLKSICSLREMTHYEIALNLSYLGIYHVKEKDEAAHSVLAIFSKICTEELKMKDVDESELKGSDVKTAKQLENLKSHMFSRSYIEEITVNASKKIVEKAPNLRDIILDKLFELTFEEFSTFKASAEFKEFSSGKKNLYDSHTWHKRPKCMESILRIMKGDDRMPQVYAHIDELMEEMMDQGGILANLFKKPQYGGYREIIVLTILSRIMIKFVETIARVICSLMPNEFLTKGSEKSRTVISHYRELYLSKRSEEEFLTVSDSCDMTTWCQRFTMPMFICMYGKLPIGDDLISICTSVLNLVSNKRFELPKLLLDIFQKPYKGEAEYNSIRELQNQFLGKAGGNDLIDVDSVMLKNRSNMMQGILHYTSSMLHSFHLDNMQSLITRAINRMSPIRITYLKTTMMCSSDDAGRITTIRFPRIEDVSERAKLIYKLKQVLRFTSFLLKASYPLIGAKMSDEKSTLGVLSGVYEFNSMWYYKNTVLNAMIKWSRAVTDYKFSTSSKERQLIDTNLLCDLIENGSSVMTQNAHEISAMINHYDCVGLYTLSSPNWSMLTHIMNEVKHNLAYFYYLYPEKTSCLLGYNFLKYCQLKRFPETRRSEWFARSRITGTSYSEGDFDIDVKLHMGGSKRYLEFLRRAEVPDRSEVVEFFEKNPDLLFRKPRDCAESRYLIYAKALSTGAVKSFQFETSSKQHAASSYLASTKCLTVRMSGQLYKSSLATLAIHLSTGDDEYQLSKVDFPNMDFYDDLLDSFEKTFTRTYRHKRRRLQFIATIPNHMDMAPSTLISVIKYFWFGLQVHDSVPSLQMSFGIYKEFIPWLKDSFHDSIESLKELDIDALQMMDYIKNFSITRKKLKLMHRGSLRHGKYESIFLSIASIYDVNARLKLVDVVSKRSKYLPLKSASTQLYHASTAPPLDKLIMRSCMRILKETPSDISDHDCPAYLTNIALASWLAKRGQKGIIGRSESVELNSFLAKKAKGVIYWYYQPQRRQVSDGNVRWTGFGIVYVFYRNLKMKIEVFDKRLIRISANDESIFLKNIDVVKKAIVRELDLVDTARGVSNTRIRINNGNVLLGTDEGADIKFDKDLDIKMPDTYNYELSLTDDKFVQVSITTGQGKWPRTVTKYIIRPKLEFTQRSEASKLKKGGIIEQMFETWMDQEECDVNVIAACHTAFQQRSPESITWMERSFLARIAETRRNPVSLLKTSPILGESYFELEAEEEDDFPGEADEWDYDDLDDDSDGFIEAAEEMLDIYTEDAEIGIQAEMMDEEIIMEDISSLASTLLSAQESTHLSSNLVKRTTRYSFFWDKFIQRIELNCGTNIRNLRELPELIADPILVDCMTHYLKLLGLEETRRQPTDLAALAAFAASEDVFN</sequence>
<protein>
    <recommendedName>
        <fullName evidence="2">RNA-directed RNA polymerase L</fullName>
        <ecNumber evidence="1">2.7.7.48</ecNumber>
    </recommendedName>
    <alternativeName>
        <fullName evidence="4">Large structural protein</fullName>
    </alternativeName>
    <alternativeName>
        <fullName evidence="6">Replicase</fullName>
    </alternativeName>
    <alternativeName>
        <fullName evidence="5">Transcriptase</fullName>
    </alternativeName>
</protein>
<keyword evidence="3" id="KW-0808">Transferase</keyword>
<dbReference type="GO" id="GO:0006351">
    <property type="term" value="P:DNA-templated transcription"/>
    <property type="evidence" value="ECO:0007669"/>
    <property type="project" value="InterPro"/>
</dbReference>
<name>A0A9E9BXD4_9VIRU</name>
<dbReference type="InterPro" id="IPR007099">
    <property type="entry name" value="RNA-dir_pol_NSvirus"/>
</dbReference>
<proteinExistence type="predicted"/>
<dbReference type="EC" id="2.7.7.48" evidence="1"/>
<dbReference type="GO" id="GO:0003968">
    <property type="term" value="F:RNA-directed RNA polymerase activity"/>
    <property type="evidence" value="ECO:0007669"/>
    <property type="project" value="UniProtKB-KW"/>
</dbReference>
<dbReference type="PROSITE" id="PS50525">
    <property type="entry name" value="RDRP_SSRNA_NEG_SEG"/>
    <property type="match status" value="1"/>
</dbReference>
<evidence type="ECO:0000256" key="4">
    <source>
        <dbReference type="ARBA" id="ARBA00030285"/>
    </source>
</evidence>
<organism evidence="8">
    <name type="scientific">Phytophthora palustris bunya-like virus 11</name>
    <dbReference type="NCBI Taxonomy" id="2976276"/>
    <lineage>
        <taxon>Viruses</taxon>
        <taxon>Riboviria</taxon>
        <taxon>Orthornavirae</taxon>
        <taxon>Negarnaviricota</taxon>
        <taxon>Polyploviricotina</taxon>
        <taxon>Ellioviricetes</taxon>
        <taxon>Bunyavirales</taxon>
    </lineage>
</organism>
<accession>A0A9E9BXD4</accession>
<feature type="domain" description="RdRp catalytic" evidence="7">
    <location>
        <begin position="961"/>
        <end position="1160"/>
    </location>
</feature>
<keyword evidence="8" id="KW-0696">RNA-directed RNA polymerase</keyword>
<evidence type="ECO:0000256" key="3">
    <source>
        <dbReference type="ARBA" id="ARBA00022679"/>
    </source>
</evidence>
<keyword evidence="8" id="KW-0548">Nucleotidyltransferase</keyword>
<evidence type="ECO:0000256" key="2">
    <source>
        <dbReference type="ARBA" id="ARBA00018602"/>
    </source>
</evidence>
<dbReference type="InterPro" id="IPR007322">
    <property type="entry name" value="RNA_pol_bunyavir"/>
</dbReference>
<evidence type="ECO:0000313" key="8">
    <source>
        <dbReference type="EMBL" id="WAK73634.1"/>
    </source>
</evidence>
<dbReference type="EMBL" id="OL795355">
    <property type="protein sequence ID" value="WAK73634.1"/>
    <property type="molecule type" value="Genomic_RNA"/>
</dbReference>
<reference evidence="8" key="1">
    <citation type="submission" date="2021-12" db="EMBL/GenBank/DDBJ databases">
        <title>Study of the virome of Phytophthora palustris.</title>
        <authorList>
            <person name="Botella L."/>
            <person name="Jung T."/>
        </authorList>
    </citation>
    <scope>NUCLEOTIDE SEQUENCE</scope>
    <source>
        <strain evidence="8">KA0106</strain>
    </source>
</reference>
<evidence type="ECO:0000259" key="7">
    <source>
        <dbReference type="PROSITE" id="PS50525"/>
    </source>
</evidence>
<evidence type="ECO:0000256" key="5">
    <source>
        <dbReference type="ARBA" id="ARBA00030436"/>
    </source>
</evidence>
<evidence type="ECO:0000256" key="1">
    <source>
        <dbReference type="ARBA" id="ARBA00012494"/>
    </source>
</evidence>
<dbReference type="GO" id="GO:0039694">
    <property type="term" value="P:viral RNA genome replication"/>
    <property type="evidence" value="ECO:0007669"/>
    <property type="project" value="InterPro"/>
</dbReference>
<evidence type="ECO:0000256" key="6">
    <source>
        <dbReference type="ARBA" id="ARBA00031012"/>
    </source>
</evidence>